<dbReference type="SUPFAM" id="SSF50610">
    <property type="entry name" value="mu transposase, C-terminal domain"/>
    <property type="match status" value="1"/>
</dbReference>
<dbReference type="AlphaFoldDB" id="A0A930FYV3"/>
<dbReference type="SUPFAM" id="SSF53098">
    <property type="entry name" value="Ribonuclease H-like"/>
    <property type="match status" value="1"/>
</dbReference>
<evidence type="ECO:0000313" key="3">
    <source>
        <dbReference type="Proteomes" id="UP000718593"/>
    </source>
</evidence>
<organism evidence="2 3">
    <name type="scientific">Dechloromonas agitata</name>
    <dbReference type="NCBI Taxonomy" id="73030"/>
    <lineage>
        <taxon>Bacteria</taxon>
        <taxon>Pseudomonadati</taxon>
        <taxon>Pseudomonadota</taxon>
        <taxon>Betaproteobacteria</taxon>
        <taxon>Rhodocyclales</taxon>
        <taxon>Azonexaceae</taxon>
        <taxon>Dechloromonas</taxon>
    </lineage>
</organism>
<dbReference type="InterPro" id="IPR009004">
    <property type="entry name" value="Transposase_Mu_C"/>
</dbReference>
<dbReference type="GO" id="GO:0003676">
    <property type="term" value="F:nucleic acid binding"/>
    <property type="evidence" value="ECO:0007669"/>
    <property type="project" value="InterPro"/>
</dbReference>
<protein>
    <submittedName>
        <fullName evidence="2">Mu transposase C-terminal domain-containing protein</fullName>
    </submittedName>
</protein>
<evidence type="ECO:0000313" key="2">
    <source>
        <dbReference type="EMBL" id="MBF1164461.1"/>
    </source>
</evidence>
<proteinExistence type="predicted"/>
<dbReference type="InterPro" id="IPR015378">
    <property type="entry name" value="Transposase-like_Mu_C"/>
</dbReference>
<dbReference type="InterPro" id="IPR036397">
    <property type="entry name" value="RNaseH_sf"/>
</dbReference>
<dbReference type="Proteomes" id="UP000718593">
    <property type="component" value="Unassembled WGS sequence"/>
</dbReference>
<sequence>MAQTALGNAVAGKTWRGQQLTVRTVECIGGKSGERYEVSALSLPPELYTKWITQRAKQPMPEAPSVTLHVPVITHDPTARKRTEKGLWIYSIIEPVVGLRRYTPERSAAIAEVLSREYTRPDGKKVRVSHSQLYEWLNRYENGLLEAIRPKQRKDIGQRRVLITREWDRACPLDEGKKQAIAEALAEYVRSLWASGAAGWKVIQRFASLKLEEYSRGAGWDVPTMELKPACVVARPFIEQQRKSGLLAIADKDAKRFFDLHIPRIRRSRADLKPLDVVVGDVHPIDISIHRLDGSIAYPRAICWHDVATNRLYATLVLLEKGEGIKQVHVAASFAAMCGAWGLPLSLYLDNGSEYSWHEMMAAFSEISRLTQTLHRDFTVANLPASGEVRELVSEQRQVIRAMPYNAPAKPIEGLFSVIENTVLSMLPGWTGGNRMRAKTHNVGRAPLPYPGSWESFHADFETALGFYHSAPQGGTMSGLSPADALRTHVEAGWTKTHVEEQVLLLAFAEEDTRKAQGGYVSWDGVEYYDDALLPLTGQTVIVRVSRHDPRYAFVFDEARRLICAAGVAPVFGFLDPAGAEEQARRKKVLMRHVAELRENCCRLDLVKEMRQVVEAAGPMPQAQIGATVAISDQAMQMVKALADKEAAALACTESTKAATHEAKRLSQWSPANEIDPLLVDV</sequence>
<dbReference type="InterPro" id="IPR012337">
    <property type="entry name" value="RNaseH-like_sf"/>
</dbReference>
<name>A0A930FYV3_9RHOO</name>
<feature type="non-terminal residue" evidence="2">
    <location>
        <position position="682"/>
    </location>
</feature>
<reference evidence="2" key="1">
    <citation type="submission" date="2020-04" db="EMBL/GenBank/DDBJ databases">
        <title>Deep metagenomics examines the oral microbiome during advanced dental caries in children, revealing novel taxa and co-occurrences with host molecules.</title>
        <authorList>
            <person name="Baker J.L."/>
            <person name="Morton J.T."/>
            <person name="Dinis M."/>
            <person name="Alvarez R."/>
            <person name="Tran N.C."/>
            <person name="Knight R."/>
            <person name="Edlund A."/>
        </authorList>
    </citation>
    <scope>NUCLEOTIDE SEQUENCE</scope>
    <source>
        <strain evidence="2">JCVI_32_bin.24</strain>
    </source>
</reference>
<dbReference type="EMBL" id="JABZMI010000072">
    <property type="protein sequence ID" value="MBF1164461.1"/>
    <property type="molecule type" value="Genomic_DNA"/>
</dbReference>
<accession>A0A930FYV3</accession>
<comment type="caution">
    <text evidence="2">The sequence shown here is derived from an EMBL/GenBank/DDBJ whole genome shotgun (WGS) entry which is preliminary data.</text>
</comment>
<dbReference type="Gene3D" id="3.30.420.10">
    <property type="entry name" value="Ribonuclease H-like superfamily/Ribonuclease H"/>
    <property type="match status" value="1"/>
</dbReference>
<evidence type="ECO:0000259" key="1">
    <source>
        <dbReference type="Pfam" id="PF09299"/>
    </source>
</evidence>
<feature type="domain" description="Transposase-like Mu C-terminal" evidence="1">
    <location>
        <begin position="507"/>
        <end position="564"/>
    </location>
</feature>
<gene>
    <name evidence="2" type="ORF">HXL68_05420</name>
</gene>
<dbReference type="Pfam" id="PF09299">
    <property type="entry name" value="Mu-transpos_C"/>
    <property type="match status" value="1"/>
</dbReference>